<feature type="compositionally biased region" description="Basic and acidic residues" evidence="3">
    <location>
        <begin position="120"/>
        <end position="132"/>
    </location>
</feature>
<keyword evidence="2" id="KW-0539">Nucleus</keyword>
<evidence type="ECO:0000313" key="6">
    <source>
        <dbReference type="Proteomes" id="UP001370490"/>
    </source>
</evidence>
<dbReference type="InterPro" id="IPR051377">
    <property type="entry name" value="DNA_Pol-Epsilon_Subunit"/>
</dbReference>
<accession>A0AAN8VAM7</accession>
<dbReference type="EMBL" id="JBAMMX010000015">
    <property type="protein sequence ID" value="KAK6926571.1"/>
    <property type="molecule type" value="Genomic_DNA"/>
</dbReference>
<keyword evidence="6" id="KW-1185">Reference proteome</keyword>
<dbReference type="Pfam" id="PF00808">
    <property type="entry name" value="CBFD_NFYB_HMF"/>
    <property type="match status" value="1"/>
</dbReference>
<dbReference type="CDD" id="cd22928">
    <property type="entry name" value="HFD_POLE3_DPB4"/>
    <property type="match status" value="1"/>
</dbReference>
<dbReference type="InterPro" id="IPR009072">
    <property type="entry name" value="Histone-fold"/>
</dbReference>
<dbReference type="Gene3D" id="1.10.20.10">
    <property type="entry name" value="Histone, subunit A"/>
    <property type="match status" value="1"/>
</dbReference>
<protein>
    <submittedName>
        <fullName evidence="5">Transcription factor CBF/NF-Y/archaeal histone domain</fullName>
    </submittedName>
</protein>
<dbReference type="PANTHER" id="PTHR46172">
    <property type="entry name" value="DNA POLYMERASE EPSILON SUBUNIT 3"/>
    <property type="match status" value="1"/>
</dbReference>
<dbReference type="PANTHER" id="PTHR46172:SF1">
    <property type="entry name" value="DNA POLYMERASE EPSILON SUBUNIT 3"/>
    <property type="match status" value="1"/>
</dbReference>
<dbReference type="GO" id="GO:0008622">
    <property type="term" value="C:epsilon DNA polymerase complex"/>
    <property type="evidence" value="ECO:0007669"/>
    <property type="project" value="TreeGrafter"/>
</dbReference>
<feature type="region of interest" description="Disordered" evidence="3">
    <location>
        <begin position="112"/>
        <end position="167"/>
    </location>
</feature>
<dbReference type="GO" id="GO:0031507">
    <property type="term" value="P:heterochromatin formation"/>
    <property type="evidence" value="ECO:0007669"/>
    <property type="project" value="TreeGrafter"/>
</dbReference>
<dbReference type="GO" id="GO:0046982">
    <property type="term" value="F:protein heterodimerization activity"/>
    <property type="evidence" value="ECO:0007669"/>
    <property type="project" value="InterPro"/>
</dbReference>
<reference evidence="5 6" key="1">
    <citation type="submission" date="2023-12" db="EMBL/GenBank/DDBJ databases">
        <title>A high-quality genome assembly for Dillenia turbinata (Dilleniales).</title>
        <authorList>
            <person name="Chanderbali A."/>
        </authorList>
    </citation>
    <scope>NUCLEOTIDE SEQUENCE [LARGE SCALE GENOMIC DNA]</scope>
    <source>
        <strain evidence="5">LSX21</strain>
        <tissue evidence="5">Leaf</tissue>
    </source>
</reference>
<dbReference type="GO" id="GO:0006974">
    <property type="term" value="P:DNA damage response"/>
    <property type="evidence" value="ECO:0007669"/>
    <property type="project" value="TreeGrafter"/>
</dbReference>
<comment type="subcellular location">
    <subcellularLocation>
        <location evidence="1">Nucleus</location>
    </subcellularLocation>
</comment>
<feature type="compositionally biased region" description="Polar residues" evidence="3">
    <location>
        <begin position="156"/>
        <end position="167"/>
    </location>
</feature>
<organism evidence="5 6">
    <name type="scientific">Dillenia turbinata</name>
    <dbReference type="NCBI Taxonomy" id="194707"/>
    <lineage>
        <taxon>Eukaryota</taxon>
        <taxon>Viridiplantae</taxon>
        <taxon>Streptophyta</taxon>
        <taxon>Embryophyta</taxon>
        <taxon>Tracheophyta</taxon>
        <taxon>Spermatophyta</taxon>
        <taxon>Magnoliopsida</taxon>
        <taxon>eudicotyledons</taxon>
        <taxon>Gunneridae</taxon>
        <taxon>Pentapetalae</taxon>
        <taxon>Dilleniales</taxon>
        <taxon>Dilleniaceae</taxon>
        <taxon>Dillenia</taxon>
    </lineage>
</organism>
<evidence type="ECO:0000259" key="4">
    <source>
        <dbReference type="Pfam" id="PF00808"/>
    </source>
</evidence>
<feature type="domain" description="Transcription factor CBF/NF-Y/archaeal histone" evidence="4">
    <location>
        <begin position="19"/>
        <end position="89"/>
    </location>
</feature>
<dbReference type="GO" id="GO:0006272">
    <property type="term" value="P:leading strand elongation"/>
    <property type="evidence" value="ECO:0007669"/>
    <property type="project" value="TreeGrafter"/>
</dbReference>
<evidence type="ECO:0000256" key="2">
    <source>
        <dbReference type="ARBA" id="ARBA00023242"/>
    </source>
</evidence>
<dbReference type="GO" id="GO:0008623">
    <property type="term" value="C:CHRAC"/>
    <property type="evidence" value="ECO:0007669"/>
    <property type="project" value="TreeGrafter"/>
</dbReference>
<evidence type="ECO:0000313" key="5">
    <source>
        <dbReference type="EMBL" id="KAK6926571.1"/>
    </source>
</evidence>
<sequence>MEKEKEKTTEAAAGPQVEELPKAVVRRVVKDKLSECSSIEGDIAIHKDALLAFAESARIFIHYLSATANDICKESKRQTISADDVFKALEEIEFPEFVAPLKVSLGEYRKKNLGKRKAAKEKEASKKKKTEESLAQNGDGESEQADADGNHEDDNANSGMLNNNGTE</sequence>
<dbReference type="SUPFAM" id="SSF47113">
    <property type="entry name" value="Histone-fold"/>
    <property type="match status" value="1"/>
</dbReference>
<evidence type="ECO:0000256" key="1">
    <source>
        <dbReference type="ARBA" id="ARBA00004123"/>
    </source>
</evidence>
<dbReference type="Proteomes" id="UP001370490">
    <property type="component" value="Unassembled WGS sequence"/>
</dbReference>
<dbReference type="InterPro" id="IPR003958">
    <property type="entry name" value="CBFA_NFYB_domain"/>
</dbReference>
<dbReference type="GO" id="GO:0031490">
    <property type="term" value="F:chromatin DNA binding"/>
    <property type="evidence" value="ECO:0007669"/>
    <property type="project" value="TreeGrafter"/>
</dbReference>
<name>A0AAN8VAM7_9MAGN</name>
<proteinExistence type="predicted"/>
<dbReference type="AlphaFoldDB" id="A0AAN8VAM7"/>
<evidence type="ECO:0000256" key="3">
    <source>
        <dbReference type="SAM" id="MobiDB-lite"/>
    </source>
</evidence>
<comment type="caution">
    <text evidence="5">The sequence shown here is derived from an EMBL/GenBank/DDBJ whole genome shotgun (WGS) entry which is preliminary data.</text>
</comment>
<gene>
    <name evidence="5" type="ORF">RJ641_008290</name>
</gene>